<evidence type="ECO:0000256" key="2">
    <source>
        <dbReference type="ARBA" id="ARBA00022679"/>
    </source>
</evidence>
<dbReference type="PROSITE" id="PS51682">
    <property type="entry name" value="SAM_OMT_I"/>
    <property type="match status" value="1"/>
</dbReference>
<evidence type="ECO:0000256" key="3">
    <source>
        <dbReference type="ARBA" id="ARBA00022691"/>
    </source>
</evidence>
<sequence>MATLGPQSHVFAESYVAEDYVLADARARSTEIGVDPVDTGTGAALRLLTAAAGARAVVEVGTGVGVSSVWLLRGMRPDGVLTTIDLEPEHQRQARLAFREGGFSPSRTRLIAGRALDVLPRLADGAYDMVFVDGDRAEYPQYVAEAFRLLRPGGVVAVAGALGGGRVPDPSARDPQSVTLRELAKSVRDSDDWLPALLPVADGLLTAVRTNGAR</sequence>
<keyword evidence="5" id="KW-1185">Reference proteome</keyword>
<evidence type="ECO:0000313" key="4">
    <source>
        <dbReference type="EMBL" id="BCJ36855.1"/>
    </source>
</evidence>
<dbReference type="Gene3D" id="3.40.50.150">
    <property type="entry name" value="Vaccinia Virus protein VP39"/>
    <property type="match status" value="1"/>
</dbReference>
<dbReference type="PANTHER" id="PTHR43167:SF1">
    <property type="entry name" value="PUTATIVE (AFU_ORTHOLOGUE AFUA_6G01830)-RELATED"/>
    <property type="match status" value="1"/>
</dbReference>
<dbReference type="RefSeq" id="WP_203963159.1">
    <property type="nucleotide sequence ID" value="NZ_AP023355.1"/>
</dbReference>
<keyword evidence="3" id="KW-0949">S-adenosyl-L-methionine</keyword>
<dbReference type="KEGG" id="atl:Athai_43580"/>
<organism evidence="4 5">
    <name type="scientific">Actinocatenispora thailandica</name>
    <dbReference type="NCBI Taxonomy" id="227318"/>
    <lineage>
        <taxon>Bacteria</taxon>
        <taxon>Bacillati</taxon>
        <taxon>Actinomycetota</taxon>
        <taxon>Actinomycetes</taxon>
        <taxon>Micromonosporales</taxon>
        <taxon>Micromonosporaceae</taxon>
        <taxon>Actinocatenispora</taxon>
    </lineage>
</organism>
<protein>
    <submittedName>
        <fullName evidence="4">Putative O-methyltransferase</fullName>
    </submittedName>
</protein>
<proteinExistence type="predicted"/>
<dbReference type="InterPro" id="IPR002935">
    <property type="entry name" value="SAM_O-MeTrfase"/>
</dbReference>
<dbReference type="EMBL" id="AP023355">
    <property type="protein sequence ID" value="BCJ36855.1"/>
    <property type="molecule type" value="Genomic_DNA"/>
</dbReference>
<dbReference type="InterPro" id="IPR029063">
    <property type="entry name" value="SAM-dependent_MTases_sf"/>
</dbReference>
<evidence type="ECO:0000313" key="5">
    <source>
        <dbReference type="Proteomes" id="UP000611640"/>
    </source>
</evidence>
<reference evidence="4 5" key="1">
    <citation type="submission" date="2020-08" db="EMBL/GenBank/DDBJ databases">
        <title>Whole genome shotgun sequence of Actinocatenispora thailandica NBRC 105041.</title>
        <authorList>
            <person name="Komaki H."/>
            <person name="Tamura T."/>
        </authorList>
    </citation>
    <scope>NUCLEOTIDE SEQUENCE [LARGE SCALE GENOMIC DNA]</scope>
    <source>
        <strain evidence="4 5">NBRC 105041</strain>
    </source>
</reference>
<dbReference type="SUPFAM" id="SSF53335">
    <property type="entry name" value="S-adenosyl-L-methionine-dependent methyltransferases"/>
    <property type="match status" value="1"/>
</dbReference>
<gene>
    <name evidence="4" type="ORF">Athai_43580</name>
</gene>
<dbReference type="Proteomes" id="UP000611640">
    <property type="component" value="Chromosome"/>
</dbReference>
<accession>A0A7R7DS22</accession>
<dbReference type="GO" id="GO:0032259">
    <property type="term" value="P:methylation"/>
    <property type="evidence" value="ECO:0007669"/>
    <property type="project" value="UniProtKB-KW"/>
</dbReference>
<dbReference type="AlphaFoldDB" id="A0A7R7DS22"/>
<name>A0A7R7DS22_9ACTN</name>
<dbReference type="Pfam" id="PF01596">
    <property type="entry name" value="Methyltransf_3"/>
    <property type="match status" value="1"/>
</dbReference>
<keyword evidence="1" id="KW-0489">Methyltransferase</keyword>
<dbReference type="GO" id="GO:0008171">
    <property type="term" value="F:O-methyltransferase activity"/>
    <property type="evidence" value="ECO:0007669"/>
    <property type="project" value="InterPro"/>
</dbReference>
<evidence type="ECO:0000256" key="1">
    <source>
        <dbReference type="ARBA" id="ARBA00022603"/>
    </source>
</evidence>
<keyword evidence="2" id="KW-0808">Transferase</keyword>
<dbReference type="CDD" id="cd02440">
    <property type="entry name" value="AdoMet_MTases"/>
    <property type="match status" value="1"/>
</dbReference>
<dbReference type="PANTHER" id="PTHR43167">
    <property type="entry name" value="PUTATIVE (AFU_ORTHOLOGUE AFUA_6G01830)-RELATED"/>
    <property type="match status" value="1"/>
</dbReference>